<evidence type="ECO:0000313" key="2">
    <source>
        <dbReference type="Proteomes" id="UP000025227"/>
    </source>
</evidence>
<reference evidence="3" key="1">
    <citation type="submission" date="2020-12" db="UniProtKB">
        <authorList>
            <consortium name="WormBaseParasite"/>
        </authorList>
    </citation>
    <scope>IDENTIFICATION</scope>
    <source>
        <strain evidence="3">MHco3</strain>
    </source>
</reference>
<keyword evidence="2" id="KW-1185">Reference proteome</keyword>
<sequence>MEALVGASRHRSDLTEPTACTAHFDAHHAHCGRGSAKLVYASYFSGHGPPTRVTRPLQADLKELRNFVTDIRQTGRQNDRQTTDEALHSK</sequence>
<feature type="compositionally biased region" description="Basic and acidic residues" evidence="1">
    <location>
        <begin position="77"/>
        <end position="90"/>
    </location>
</feature>
<dbReference type="WBParaSite" id="HCON_00064970-00001">
    <property type="protein sequence ID" value="HCON_00064970-00001"/>
    <property type="gene ID" value="HCON_00064970"/>
</dbReference>
<dbReference type="AlphaFoldDB" id="A0A7I4Y7X8"/>
<feature type="region of interest" description="Disordered" evidence="1">
    <location>
        <begin position="71"/>
        <end position="90"/>
    </location>
</feature>
<name>A0A7I4Y7X8_HAECO</name>
<protein>
    <submittedName>
        <fullName evidence="3">Uncharacterized protein</fullName>
    </submittedName>
</protein>
<organism evidence="2 3">
    <name type="scientific">Haemonchus contortus</name>
    <name type="common">Barber pole worm</name>
    <dbReference type="NCBI Taxonomy" id="6289"/>
    <lineage>
        <taxon>Eukaryota</taxon>
        <taxon>Metazoa</taxon>
        <taxon>Ecdysozoa</taxon>
        <taxon>Nematoda</taxon>
        <taxon>Chromadorea</taxon>
        <taxon>Rhabditida</taxon>
        <taxon>Rhabditina</taxon>
        <taxon>Rhabditomorpha</taxon>
        <taxon>Strongyloidea</taxon>
        <taxon>Trichostrongylidae</taxon>
        <taxon>Haemonchus</taxon>
    </lineage>
</organism>
<evidence type="ECO:0000256" key="1">
    <source>
        <dbReference type="SAM" id="MobiDB-lite"/>
    </source>
</evidence>
<dbReference type="Proteomes" id="UP000025227">
    <property type="component" value="Unplaced"/>
</dbReference>
<evidence type="ECO:0000313" key="3">
    <source>
        <dbReference type="WBParaSite" id="HCON_00064970-00001"/>
    </source>
</evidence>
<accession>A0A7I4Y7X8</accession>
<proteinExistence type="predicted"/>